<name>A0A812NT43_9DINO</name>
<feature type="compositionally biased region" description="Basic and acidic residues" evidence="3">
    <location>
        <begin position="58"/>
        <end position="68"/>
    </location>
</feature>
<dbReference type="GO" id="GO:0008173">
    <property type="term" value="F:RNA methyltransferase activity"/>
    <property type="evidence" value="ECO:0007669"/>
    <property type="project" value="UniProtKB-UniRule"/>
</dbReference>
<keyword evidence="1 2" id="KW-0949">S-adenosyl-L-methionine</keyword>
<dbReference type="Proteomes" id="UP000604046">
    <property type="component" value="Unassembled WGS sequence"/>
</dbReference>
<dbReference type="GO" id="GO:0017069">
    <property type="term" value="F:snRNA binding"/>
    <property type="evidence" value="ECO:0007669"/>
    <property type="project" value="TreeGrafter"/>
</dbReference>
<accession>A0A812NT43</accession>
<keyword evidence="2" id="KW-0808">Transferase</keyword>
<evidence type="ECO:0000256" key="1">
    <source>
        <dbReference type="PROSITE-ProRule" id="PRU00848"/>
    </source>
</evidence>
<dbReference type="InterPro" id="IPR024160">
    <property type="entry name" value="BIN3_SAM-bd_dom"/>
</dbReference>
<dbReference type="AlphaFoldDB" id="A0A812NT43"/>
<evidence type="ECO:0000256" key="2">
    <source>
        <dbReference type="RuleBase" id="RU367087"/>
    </source>
</evidence>
<evidence type="ECO:0000313" key="5">
    <source>
        <dbReference type="EMBL" id="CAE7330753.1"/>
    </source>
</evidence>
<dbReference type="OrthoDB" id="10017101at2759"/>
<dbReference type="PANTHER" id="PTHR12315:SF0">
    <property type="entry name" value="7SK SNRNA METHYLPHOSPHATE CAPPING ENZYME"/>
    <property type="match status" value="1"/>
</dbReference>
<dbReference type="SUPFAM" id="SSF53335">
    <property type="entry name" value="S-adenosyl-L-methionine-dependent methyltransferases"/>
    <property type="match status" value="1"/>
</dbReference>
<reference evidence="5" key="1">
    <citation type="submission" date="2021-02" db="EMBL/GenBank/DDBJ databases">
        <authorList>
            <person name="Dougan E. K."/>
            <person name="Rhodes N."/>
            <person name="Thang M."/>
            <person name="Chan C."/>
        </authorList>
    </citation>
    <scope>NUCLEOTIDE SEQUENCE</scope>
</reference>
<feature type="region of interest" description="Disordered" evidence="3">
    <location>
        <begin position="53"/>
        <end position="89"/>
    </location>
</feature>
<evidence type="ECO:0000259" key="4">
    <source>
        <dbReference type="PROSITE" id="PS51515"/>
    </source>
</evidence>
<dbReference type="GO" id="GO:0008171">
    <property type="term" value="F:O-methyltransferase activity"/>
    <property type="evidence" value="ECO:0007669"/>
    <property type="project" value="UniProtKB-UniRule"/>
</dbReference>
<organism evidence="5 6">
    <name type="scientific">Symbiodinium natans</name>
    <dbReference type="NCBI Taxonomy" id="878477"/>
    <lineage>
        <taxon>Eukaryota</taxon>
        <taxon>Sar</taxon>
        <taxon>Alveolata</taxon>
        <taxon>Dinophyceae</taxon>
        <taxon>Suessiales</taxon>
        <taxon>Symbiodiniaceae</taxon>
        <taxon>Symbiodinium</taxon>
    </lineage>
</organism>
<proteinExistence type="inferred from homology"/>
<sequence length="168" mass="18754">MCWLQSPPLELTLTRTEGATGGEWFRGSIEHFFNGYSLGRGMRVLSFVPPGGLATQPLKKDDNDKEVEQASAKMSQPKAKQGEEPSVVRGATKWKKGRPLFEHGNYSSYYGYRHAPGERGDSDRRLVALTERLGRSFFKRKEVLDIGCNAGLVSLAIAREFHAKRVVP</sequence>
<feature type="domain" description="Bin3-type SAM" evidence="4">
    <location>
        <begin position="123"/>
        <end position="168"/>
    </location>
</feature>
<dbReference type="GO" id="GO:0032259">
    <property type="term" value="P:methylation"/>
    <property type="evidence" value="ECO:0007669"/>
    <property type="project" value="UniProtKB-KW"/>
</dbReference>
<dbReference type="InterPro" id="IPR029063">
    <property type="entry name" value="SAM-dependent_MTases_sf"/>
</dbReference>
<keyword evidence="6" id="KW-1185">Reference proteome</keyword>
<dbReference type="EC" id="2.1.1.-" evidence="2"/>
<comment type="caution">
    <text evidence="5">The sequence shown here is derived from an EMBL/GenBank/DDBJ whole genome shotgun (WGS) entry which is preliminary data.</text>
</comment>
<dbReference type="PROSITE" id="PS51515">
    <property type="entry name" value="BIN3_SAM"/>
    <property type="match status" value="1"/>
</dbReference>
<protein>
    <recommendedName>
        <fullName evidence="2">RNA methyltransferase</fullName>
        <ecNumber evidence="2">2.1.1.-</ecNumber>
    </recommendedName>
</protein>
<dbReference type="InterPro" id="IPR039772">
    <property type="entry name" value="Bin3-like"/>
</dbReference>
<dbReference type="GO" id="GO:0040031">
    <property type="term" value="P:snRNA modification"/>
    <property type="evidence" value="ECO:0007669"/>
    <property type="project" value="TreeGrafter"/>
</dbReference>
<comment type="similarity">
    <text evidence="2">Belongs to the methyltransferase superfamily.</text>
</comment>
<dbReference type="PANTHER" id="PTHR12315">
    <property type="entry name" value="BICOID-INTERACTING PROTEIN RELATED"/>
    <property type="match status" value="1"/>
</dbReference>
<dbReference type="Gene3D" id="3.40.50.150">
    <property type="entry name" value="Vaccinia Virus protein VP39"/>
    <property type="match status" value="1"/>
</dbReference>
<dbReference type="EMBL" id="CAJNDS010002106">
    <property type="protein sequence ID" value="CAE7330753.1"/>
    <property type="molecule type" value="Genomic_DNA"/>
</dbReference>
<keyword evidence="2" id="KW-0489">Methyltransferase</keyword>
<evidence type="ECO:0000256" key="3">
    <source>
        <dbReference type="SAM" id="MobiDB-lite"/>
    </source>
</evidence>
<evidence type="ECO:0000313" key="6">
    <source>
        <dbReference type="Proteomes" id="UP000604046"/>
    </source>
</evidence>
<gene>
    <name evidence="5" type="ORF">SNAT2548_LOCUS17306</name>
</gene>